<keyword evidence="4 8" id="KW-0378">Hydrolase</keyword>
<dbReference type="PANTHER" id="PTHR13604">
    <property type="entry name" value="DC12-RELATED"/>
    <property type="match status" value="1"/>
</dbReference>
<organism evidence="9">
    <name type="scientific">uncultured Aureispira sp</name>
    <dbReference type="NCBI Taxonomy" id="1331704"/>
    <lineage>
        <taxon>Bacteria</taxon>
        <taxon>Pseudomonadati</taxon>
        <taxon>Bacteroidota</taxon>
        <taxon>Saprospiria</taxon>
        <taxon>Saprospirales</taxon>
        <taxon>Saprospiraceae</taxon>
        <taxon>Aureispira</taxon>
        <taxon>environmental samples</taxon>
    </lineage>
</organism>
<keyword evidence="6" id="KW-0238">DNA-binding</keyword>
<evidence type="ECO:0000256" key="3">
    <source>
        <dbReference type="ARBA" id="ARBA00022763"/>
    </source>
</evidence>
<dbReference type="EC" id="3.4.-.-" evidence="8"/>
<evidence type="ECO:0000256" key="1">
    <source>
        <dbReference type="ARBA" id="ARBA00008136"/>
    </source>
</evidence>
<gene>
    <name evidence="9" type="ORF">HELGO_WM38142</name>
</gene>
<evidence type="ECO:0000256" key="4">
    <source>
        <dbReference type="ARBA" id="ARBA00022801"/>
    </source>
</evidence>
<dbReference type="GO" id="GO:0006508">
    <property type="term" value="P:proteolysis"/>
    <property type="evidence" value="ECO:0007669"/>
    <property type="project" value="UniProtKB-KW"/>
</dbReference>
<name>A0A6S6SNB5_9BACT</name>
<keyword evidence="5" id="KW-0190">Covalent protein-DNA linkage</keyword>
<dbReference type="AlphaFoldDB" id="A0A6S6SNB5"/>
<reference evidence="9" key="1">
    <citation type="submission" date="2020-01" db="EMBL/GenBank/DDBJ databases">
        <authorList>
            <person name="Meier V. D."/>
            <person name="Meier V D."/>
        </authorList>
    </citation>
    <scope>NUCLEOTIDE SEQUENCE</scope>
    <source>
        <strain evidence="9">HLG_WM_MAG_10</strain>
    </source>
</reference>
<dbReference type="InterPro" id="IPR003738">
    <property type="entry name" value="SRAP"/>
</dbReference>
<evidence type="ECO:0000256" key="7">
    <source>
        <dbReference type="ARBA" id="ARBA00023239"/>
    </source>
</evidence>
<evidence type="ECO:0000256" key="8">
    <source>
        <dbReference type="RuleBase" id="RU364100"/>
    </source>
</evidence>
<keyword evidence="3" id="KW-0227">DNA damage</keyword>
<proteinExistence type="inferred from homology"/>
<dbReference type="PANTHER" id="PTHR13604:SF0">
    <property type="entry name" value="ABASIC SITE PROCESSING PROTEIN HMCES"/>
    <property type="match status" value="1"/>
</dbReference>
<keyword evidence="7" id="KW-0456">Lyase</keyword>
<evidence type="ECO:0000313" key="9">
    <source>
        <dbReference type="EMBL" id="CAA6811838.1"/>
    </source>
</evidence>
<evidence type="ECO:0000256" key="5">
    <source>
        <dbReference type="ARBA" id="ARBA00023124"/>
    </source>
</evidence>
<sequence>MPTRFSFSASKEKMKRQFNLDIKKDLQQSFNIGATQNAYLLTNQSLDLQIFTWGLIPHWAKDKSVGTNLINAQVEGIASKLSFRLPIRQRRCLVFADSYYEWTKEGRATQPYRVQLNNGDLMTFAGVWDIWVDANQELHKTFSVITTPANDTLKEFGFTRMPAMITTGAERARWLGEQSLPNTLNLLKPLNDLALDVYPIAKEVDVLENNYPELHKPIELIS</sequence>
<dbReference type="Pfam" id="PF02586">
    <property type="entry name" value="SRAP"/>
    <property type="match status" value="1"/>
</dbReference>
<protein>
    <recommendedName>
        <fullName evidence="8">Abasic site processing protein</fullName>
        <ecNumber evidence="8">3.4.-.-</ecNumber>
    </recommendedName>
</protein>
<evidence type="ECO:0000256" key="6">
    <source>
        <dbReference type="ARBA" id="ARBA00023125"/>
    </source>
</evidence>
<dbReference type="GO" id="GO:0008233">
    <property type="term" value="F:peptidase activity"/>
    <property type="evidence" value="ECO:0007669"/>
    <property type="project" value="UniProtKB-KW"/>
</dbReference>
<dbReference type="GO" id="GO:0106300">
    <property type="term" value="P:protein-DNA covalent cross-linking repair"/>
    <property type="evidence" value="ECO:0007669"/>
    <property type="project" value="InterPro"/>
</dbReference>
<accession>A0A6S6SNB5</accession>
<dbReference type="GO" id="GO:0016829">
    <property type="term" value="F:lyase activity"/>
    <property type="evidence" value="ECO:0007669"/>
    <property type="project" value="UniProtKB-KW"/>
</dbReference>
<dbReference type="InterPro" id="IPR036590">
    <property type="entry name" value="SRAP-like"/>
</dbReference>
<comment type="similarity">
    <text evidence="1 8">Belongs to the SOS response-associated peptidase family.</text>
</comment>
<evidence type="ECO:0000256" key="2">
    <source>
        <dbReference type="ARBA" id="ARBA00022670"/>
    </source>
</evidence>
<keyword evidence="2 8" id="KW-0645">Protease</keyword>
<dbReference type="SUPFAM" id="SSF143081">
    <property type="entry name" value="BB1717-like"/>
    <property type="match status" value="1"/>
</dbReference>
<dbReference type="Gene3D" id="3.90.1680.10">
    <property type="entry name" value="SOS response associated peptidase-like"/>
    <property type="match status" value="1"/>
</dbReference>
<dbReference type="EMBL" id="CACVAQ010000178">
    <property type="protein sequence ID" value="CAA6811838.1"/>
    <property type="molecule type" value="Genomic_DNA"/>
</dbReference>
<dbReference type="GO" id="GO:0003697">
    <property type="term" value="F:single-stranded DNA binding"/>
    <property type="evidence" value="ECO:0007669"/>
    <property type="project" value="InterPro"/>
</dbReference>